<name>A0AB74QFY3_CLODI</name>
<reference evidence="1 2" key="1">
    <citation type="submission" date="2019-02" db="EMBL/GenBank/DDBJ databases">
        <authorList>
            <consortium name="Pathogen Informatics"/>
        </authorList>
    </citation>
    <scope>NUCLEOTIDE SEQUENCE [LARGE SCALE GENOMIC DNA]</scope>
    <source>
        <strain evidence="2">clo34</strain>
    </source>
</reference>
<proteinExistence type="predicted"/>
<dbReference type="EMBL" id="CAADAN010000010">
    <property type="protein sequence ID" value="VFD33627.1"/>
    <property type="molecule type" value="Genomic_DNA"/>
</dbReference>
<sequence>MNLKLIWINILNPVFIKNEIKRKKYKLLSFSL</sequence>
<evidence type="ECO:0000313" key="1">
    <source>
        <dbReference type="EMBL" id="VFD33627.1"/>
    </source>
</evidence>
<organism evidence="1 2">
    <name type="scientific">Clostridioides difficile</name>
    <name type="common">Peptoclostridium difficile</name>
    <dbReference type="NCBI Taxonomy" id="1496"/>
    <lineage>
        <taxon>Bacteria</taxon>
        <taxon>Bacillati</taxon>
        <taxon>Bacillota</taxon>
        <taxon>Clostridia</taxon>
        <taxon>Peptostreptococcales</taxon>
        <taxon>Peptostreptococcaceae</taxon>
        <taxon>Clostridioides</taxon>
    </lineage>
</organism>
<protein>
    <submittedName>
        <fullName evidence="1">Uncharacterized protein</fullName>
    </submittedName>
</protein>
<evidence type="ECO:0000313" key="2">
    <source>
        <dbReference type="Proteomes" id="UP000411588"/>
    </source>
</evidence>
<gene>
    <name evidence="1" type="ORF">SAMEA1402399_02686</name>
</gene>
<accession>A0AB74QFY3</accession>
<dbReference type="Proteomes" id="UP000411588">
    <property type="component" value="Unassembled WGS sequence"/>
</dbReference>
<dbReference type="AlphaFoldDB" id="A0AB74QFY3"/>
<comment type="caution">
    <text evidence="1">The sequence shown here is derived from an EMBL/GenBank/DDBJ whole genome shotgun (WGS) entry which is preliminary data.</text>
</comment>